<evidence type="ECO:0000259" key="5">
    <source>
        <dbReference type="SMART" id="SM00906"/>
    </source>
</evidence>
<dbReference type="GO" id="GO:0008270">
    <property type="term" value="F:zinc ion binding"/>
    <property type="evidence" value="ECO:0007669"/>
    <property type="project" value="InterPro"/>
</dbReference>
<dbReference type="GO" id="GO:0000981">
    <property type="term" value="F:DNA-binding transcription factor activity, RNA polymerase II-specific"/>
    <property type="evidence" value="ECO:0007669"/>
    <property type="project" value="TreeGrafter"/>
</dbReference>
<proteinExistence type="predicted"/>
<protein>
    <recommendedName>
        <fullName evidence="5">Xylanolytic transcriptional activator regulatory domain-containing protein</fullName>
    </recommendedName>
</protein>
<dbReference type="InterPro" id="IPR007219">
    <property type="entry name" value="XnlR_reg_dom"/>
</dbReference>
<gene>
    <name evidence="6" type="ORF">LTR62_001062</name>
</gene>
<feature type="compositionally biased region" description="Low complexity" evidence="4">
    <location>
        <begin position="37"/>
        <end position="46"/>
    </location>
</feature>
<dbReference type="EMBL" id="JAVRRL010000117">
    <property type="protein sequence ID" value="KAK5107532.1"/>
    <property type="molecule type" value="Genomic_DNA"/>
</dbReference>
<dbReference type="AlphaFoldDB" id="A0AAN7YGI0"/>
<dbReference type="GO" id="GO:0006351">
    <property type="term" value="P:DNA-templated transcription"/>
    <property type="evidence" value="ECO:0007669"/>
    <property type="project" value="InterPro"/>
</dbReference>
<feature type="domain" description="Xylanolytic transcriptional activator regulatory" evidence="5">
    <location>
        <begin position="270"/>
        <end position="354"/>
    </location>
</feature>
<name>A0AAN7YGI0_9PEZI</name>
<dbReference type="PANTHER" id="PTHR47424:SF5">
    <property type="entry name" value="ZN(II)2CYS6 TRANSCRIPTION FACTOR (EUROFUNG)"/>
    <property type="match status" value="1"/>
</dbReference>
<evidence type="ECO:0000256" key="1">
    <source>
        <dbReference type="ARBA" id="ARBA00023015"/>
    </source>
</evidence>
<keyword evidence="2" id="KW-0804">Transcription</keyword>
<evidence type="ECO:0000256" key="3">
    <source>
        <dbReference type="ARBA" id="ARBA00023242"/>
    </source>
</evidence>
<sequence length="758" mass="84372">MSMVDQYSSIFARLFPGEDLEMIASLPRDELLSLALSPASSGTSPTDTVQSATQMSPGSDDVDELEVLEQAPEHDSQIREAQRHHDEVQSISDDINGLSLSVDRQSSYVGVSSISAAFKVIFSAAPVARPFIAQSYTETALPSRSNTPPFKTVDLGSNYLPPVDVGRMLIESYLNNSHIMMPMVDEDHLWRTYLHDRRTDSSWLALLNVVFALGSLASSTADNEEHLMYYQRARKHLRMETLNSCNLLVLQALILLGGNYLHWLNRPNEASCLVGAAFRMATALGLHREYTTSPPSSSATDGMSSVEASAEIRRRTWWSLCCLDSSANMTTGRPSLGRMSPAVTVLSPCVPVQMNTAQYLDSMRLLPFIHSISFCKIATRIQDRLAVNPLLGFEELLTLDAELVQWHEELPPVLKDVGFQHQDDLATPTKATVSGRLGQQRSMSKSFDFSQPPERDNIACPEVIKTPRAIMHWWYLTLRMLMYRPYLLAVALRKTGPANTRAEETTETLAVTKCRIIASEAIGSIRATCRPELLAGWNAVWLMYQATMVPLVSLFLYLSSSAPYRPSRSHGAHAIAGLAASDEDAETWRAQIETAINFFDSMQQYSLAAKKTRDVVQRLYDASKHVSQYNEAIHMQQVAQNTQRQQQSSSYAHSGIPAPVHMDSRPNFNTSAAYEVPNTSTLTSPNTYDYYEPSGPATQSFWNDMMWDTLPAMPDIVNTAMGGTEHINWAIPNGLQNSSDTPAQNWQAWQDWGPQFHG</sequence>
<evidence type="ECO:0000313" key="7">
    <source>
        <dbReference type="Proteomes" id="UP001310890"/>
    </source>
</evidence>
<evidence type="ECO:0000256" key="2">
    <source>
        <dbReference type="ARBA" id="ARBA00023163"/>
    </source>
</evidence>
<organism evidence="6 7">
    <name type="scientific">Meristemomyces frigidus</name>
    <dbReference type="NCBI Taxonomy" id="1508187"/>
    <lineage>
        <taxon>Eukaryota</taxon>
        <taxon>Fungi</taxon>
        <taxon>Dikarya</taxon>
        <taxon>Ascomycota</taxon>
        <taxon>Pezizomycotina</taxon>
        <taxon>Dothideomycetes</taxon>
        <taxon>Dothideomycetidae</taxon>
        <taxon>Mycosphaerellales</taxon>
        <taxon>Teratosphaeriaceae</taxon>
        <taxon>Meristemomyces</taxon>
    </lineage>
</organism>
<dbReference type="Pfam" id="PF04082">
    <property type="entry name" value="Fungal_trans"/>
    <property type="match status" value="1"/>
</dbReference>
<reference evidence="6" key="1">
    <citation type="submission" date="2023-08" db="EMBL/GenBank/DDBJ databases">
        <title>Black Yeasts Isolated from many extreme environments.</title>
        <authorList>
            <person name="Coleine C."/>
            <person name="Stajich J.E."/>
            <person name="Selbmann L."/>
        </authorList>
    </citation>
    <scope>NUCLEOTIDE SEQUENCE</scope>
    <source>
        <strain evidence="6">CCFEE 5401</strain>
    </source>
</reference>
<comment type="caution">
    <text evidence="6">The sequence shown here is derived from an EMBL/GenBank/DDBJ whole genome shotgun (WGS) entry which is preliminary data.</text>
</comment>
<dbReference type="InterPro" id="IPR051127">
    <property type="entry name" value="Fungal_SecMet_Regulators"/>
</dbReference>
<evidence type="ECO:0000256" key="4">
    <source>
        <dbReference type="SAM" id="MobiDB-lite"/>
    </source>
</evidence>
<accession>A0AAN7YGI0</accession>
<keyword evidence="3" id="KW-0539">Nucleus</keyword>
<dbReference type="Proteomes" id="UP001310890">
    <property type="component" value="Unassembled WGS sequence"/>
</dbReference>
<dbReference type="GO" id="GO:0000435">
    <property type="term" value="P:positive regulation of transcription from RNA polymerase II promoter by galactose"/>
    <property type="evidence" value="ECO:0007669"/>
    <property type="project" value="TreeGrafter"/>
</dbReference>
<dbReference type="GO" id="GO:0000978">
    <property type="term" value="F:RNA polymerase II cis-regulatory region sequence-specific DNA binding"/>
    <property type="evidence" value="ECO:0007669"/>
    <property type="project" value="TreeGrafter"/>
</dbReference>
<dbReference type="GO" id="GO:0005634">
    <property type="term" value="C:nucleus"/>
    <property type="evidence" value="ECO:0007669"/>
    <property type="project" value="TreeGrafter"/>
</dbReference>
<dbReference type="CDD" id="cd12148">
    <property type="entry name" value="fungal_TF_MHR"/>
    <property type="match status" value="1"/>
</dbReference>
<dbReference type="PANTHER" id="PTHR47424">
    <property type="entry name" value="REGULATORY PROTEIN GAL4"/>
    <property type="match status" value="1"/>
</dbReference>
<evidence type="ECO:0000313" key="6">
    <source>
        <dbReference type="EMBL" id="KAK5107532.1"/>
    </source>
</evidence>
<dbReference type="SMART" id="SM00906">
    <property type="entry name" value="Fungal_trans"/>
    <property type="match status" value="1"/>
</dbReference>
<keyword evidence="1" id="KW-0805">Transcription regulation</keyword>
<feature type="compositionally biased region" description="Polar residues" evidence="4">
    <location>
        <begin position="47"/>
        <end position="57"/>
    </location>
</feature>
<feature type="region of interest" description="Disordered" evidence="4">
    <location>
        <begin position="37"/>
        <end position="61"/>
    </location>
</feature>